<dbReference type="OMA" id="YCLQKNW"/>
<dbReference type="Proteomes" id="UP000007148">
    <property type="component" value="Unassembled WGS sequence"/>
</dbReference>
<evidence type="ECO:0000256" key="1">
    <source>
        <dbReference type="ARBA" id="ARBA00007905"/>
    </source>
</evidence>
<dbReference type="EMBL" id="CAFZ01000332">
    <property type="protein sequence ID" value="CCA74602.1"/>
    <property type="molecule type" value="Genomic_DNA"/>
</dbReference>
<evidence type="ECO:0000256" key="2">
    <source>
        <dbReference type="ARBA" id="ARBA00023002"/>
    </source>
</evidence>
<dbReference type="HOGENOM" id="CLU_023205_0_1_1"/>
<dbReference type="SUPFAM" id="SSF51430">
    <property type="entry name" value="NAD(P)-linked oxidoreductase"/>
    <property type="match status" value="1"/>
</dbReference>
<dbReference type="FunFam" id="3.20.20.100:FF:000015">
    <property type="entry name" value="Oxidoreductase, aldo/keto reductase family"/>
    <property type="match status" value="1"/>
</dbReference>
<sequence length="293" mass="32903">MSSSEQPEGLSIRSYQTLSSGTKIPSLGLGVYKNTGETVVTACLAALEAGYRHIDSAQMYANEAEVAEAISKSGLPRSEIFVTTKIQSRDWKEVDKHVKSSHRQFSRHDNDRFWFGPINLLLIHDPRIDPADRLSMWKDFLKARDEGLVENVGVSNFAVRHLQQIVDAGLELPSVNQVELHPFCQRRDIVKWCRENGVVVEAYCPLVRGRNWDNPTLVNLSEKYERDTGQILVRWSLQKGFIPLPKSSQAHRVKHNADVFNFNISEEDMAALDALDQGDAGAIAGWNPPINVP</sequence>
<organism evidence="7 8">
    <name type="scientific">Serendipita indica (strain DSM 11827)</name>
    <name type="common">Root endophyte fungus</name>
    <name type="synonym">Piriformospora indica</name>
    <dbReference type="NCBI Taxonomy" id="1109443"/>
    <lineage>
        <taxon>Eukaryota</taxon>
        <taxon>Fungi</taxon>
        <taxon>Dikarya</taxon>
        <taxon>Basidiomycota</taxon>
        <taxon>Agaricomycotina</taxon>
        <taxon>Agaricomycetes</taxon>
        <taxon>Sebacinales</taxon>
        <taxon>Serendipitaceae</taxon>
        <taxon>Serendipita</taxon>
    </lineage>
</organism>
<dbReference type="PIRSF" id="PIRSF000097">
    <property type="entry name" value="AKR"/>
    <property type="match status" value="1"/>
</dbReference>
<evidence type="ECO:0000313" key="8">
    <source>
        <dbReference type="Proteomes" id="UP000007148"/>
    </source>
</evidence>
<evidence type="ECO:0000313" key="7">
    <source>
        <dbReference type="EMBL" id="CCA74602.1"/>
    </source>
</evidence>
<feature type="binding site" evidence="4">
    <location>
        <position position="124"/>
    </location>
    <ligand>
        <name>substrate</name>
    </ligand>
</feature>
<feature type="active site" description="Proton donor" evidence="3">
    <location>
        <position position="60"/>
    </location>
</feature>
<dbReference type="InterPro" id="IPR023210">
    <property type="entry name" value="NADP_OxRdtase_dom"/>
</dbReference>
<dbReference type="InterPro" id="IPR020471">
    <property type="entry name" value="AKR"/>
</dbReference>
<feature type="domain" description="NADP-dependent oxidoreductase" evidence="6">
    <location>
        <begin position="34"/>
        <end position="276"/>
    </location>
</feature>
<comment type="caution">
    <text evidence="7">The sequence shown here is derived from an EMBL/GenBank/DDBJ whole genome shotgun (WGS) entry which is preliminary data.</text>
</comment>
<dbReference type="eggNOG" id="KOG1577">
    <property type="taxonomic scope" value="Eukaryota"/>
</dbReference>
<dbReference type="OrthoDB" id="416253at2759"/>
<dbReference type="Pfam" id="PF00248">
    <property type="entry name" value="Aldo_ket_red"/>
    <property type="match status" value="1"/>
</dbReference>
<dbReference type="InParanoid" id="G4TTF9"/>
<dbReference type="PANTHER" id="PTHR43827:SF13">
    <property type="entry name" value="ALDO_KETO REDUCTASE FAMILY PROTEIN"/>
    <property type="match status" value="1"/>
</dbReference>
<dbReference type="Gene3D" id="3.20.20.100">
    <property type="entry name" value="NADP-dependent oxidoreductase domain"/>
    <property type="match status" value="1"/>
</dbReference>
<proteinExistence type="inferred from homology"/>
<feature type="site" description="Lowers pKa of active site Tyr" evidence="5">
    <location>
        <position position="85"/>
    </location>
</feature>
<dbReference type="STRING" id="1109443.G4TTF9"/>
<dbReference type="PROSITE" id="PS00062">
    <property type="entry name" value="ALDOKETO_REDUCTASE_2"/>
    <property type="match status" value="1"/>
</dbReference>
<dbReference type="PANTHER" id="PTHR43827">
    <property type="entry name" value="2,5-DIKETO-D-GLUCONIC ACID REDUCTASE"/>
    <property type="match status" value="1"/>
</dbReference>
<dbReference type="GO" id="GO:0016491">
    <property type="term" value="F:oxidoreductase activity"/>
    <property type="evidence" value="ECO:0007669"/>
    <property type="project" value="UniProtKB-KW"/>
</dbReference>
<evidence type="ECO:0000256" key="4">
    <source>
        <dbReference type="PIRSR" id="PIRSR000097-2"/>
    </source>
</evidence>
<comment type="similarity">
    <text evidence="1">Belongs to the aldo/keto reductase family.</text>
</comment>
<dbReference type="InterPro" id="IPR018170">
    <property type="entry name" value="Aldo/ket_reductase_CS"/>
</dbReference>
<keyword evidence="8" id="KW-1185">Reference proteome</keyword>
<evidence type="ECO:0000259" key="6">
    <source>
        <dbReference type="Pfam" id="PF00248"/>
    </source>
</evidence>
<name>G4TTF9_SERID</name>
<dbReference type="PRINTS" id="PR00069">
    <property type="entry name" value="ALDKETRDTASE"/>
</dbReference>
<accession>G4TTF9</accession>
<dbReference type="InterPro" id="IPR036812">
    <property type="entry name" value="NAD(P)_OxRdtase_dom_sf"/>
</dbReference>
<evidence type="ECO:0000256" key="3">
    <source>
        <dbReference type="PIRSR" id="PIRSR000097-1"/>
    </source>
</evidence>
<dbReference type="AlphaFoldDB" id="G4TTF9"/>
<reference evidence="7 8" key="1">
    <citation type="journal article" date="2011" name="PLoS Pathog.">
        <title>Endophytic Life Strategies Decoded by Genome and Transcriptome Analyses of the Mutualistic Root Symbiont Piriformospora indica.</title>
        <authorList>
            <person name="Zuccaro A."/>
            <person name="Lahrmann U."/>
            <person name="Guldener U."/>
            <person name="Langen G."/>
            <person name="Pfiffi S."/>
            <person name="Biedenkopf D."/>
            <person name="Wong P."/>
            <person name="Samans B."/>
            <person name="Grimm C."/>
            <person name="Basiewicz M."/>
            <person name="Murat C."/>
            <person name="Martin F."/>
            <person name="Kogel K.H."/>
        </authorList>
    </citation>
    <scope>NUCLEOTIDE SEQUENCE [LARGE SCALE GENOMIC DNA]</scope>
    <source>
        <strain evidence="7 8">DSM 11827</strain>
    </source>
</reference>
<dbReference type="CDD" id="cd19071">
    <property type="entry name" value="AKR_AKR1-5-like"/>
    <property type="match status" value="1"/>
</dbReference>
<keyword evidence="2" id="KW-0560">Oxidoreductase</keyword>
<evidence type="ECO:0000256" key="5">
    <source>
        <dbReference type="PIRSR" id="PIRSR000097-3"/>
    </source>
</evidence>
<gene>
    <name evidence="7" type="ORF">PIIN_08554</name>
</gene>
<protein>
    <submittedName>
        <fullName evidence="7">Related to members of the aldo/keto reductase family</fullName>
    </submittedName>
</protein>